<dbReference type="EMBL" id="JASBWU010000004">
    <property type="protein sequence ID" value="KAJ9122536.1"/>
    <property type="molecule type" value="Genomic_DNA"/>
</dbReference>
<name>A0ACC2XGL9_9TREE</name>
<accession>A0ACC2XGL9</accession>
<dbReference type="Proteomes" id="UP001243375">
    <property type="component" value="Unassembled WGS sequence"/>
</dbReference>
<reference evidence="1" key="1">
    <citation type="submission" date="2023-04" db="EMBL/GenBank/DDBJ databases">
        <title>Draft Genome sequencing of Naganishia species isolated from polar environments using Oxford Nanopore Technology.</title>
        <authorList>
            <person name="Leo P."/>
            <person name="Venkateswaran K."/>
        </authorList>
    </citation>
    <scope>NUCLEOTIDE SEQUENCE</scope>
    <source>
        <strain evidence="1">MNA-CCFEE 5425</strain>
    </source>
</reference>
<comment type="caution">
    <text evidence="1">The sequence shown here is derived from an EMBL/GenBank/DDBJ whole genome shotgun (WGS) entry which is preliminary data.</text>
</comment>
<sequence length="363" mass="38692">MMTSPDIPETMKALVQHATEHKAEVRDVPVPKLDKNEILVKVAYVAQNPIDWKMSSLGMSPADSILGFDFAGVVVALGKDLANPSVKVGDHVAGMVHGGAFPDKGSFAQYLRATSDLVWSIPSHFGLREAAGISATLGTAAQGLFTRLDLPYPLSGTKHSTTDPISWIAIYGGSSSVGLFAIQLAKFAGYKVITTCSPKNFDLVKQYGANVVVDYHDADAAIQEIKKATSGRLTRAFDCISAGHSALVCLKALADDESNGKRKLVQVGPPSPEAEQLASERGIELSRLMALTLFGFTVPANPDDRAFYVKLNKDIPTLIGKFGLKPNPITDMANGLQGLNDGFAMLQSGKVSATKLVYKVSDI</sequence>
<evidence type="ECO:0000313" key="2">
    <source>
        <dbReference type="Proteomes" id="UP001243375"/>
    </source>
</evidence>
<evidence type="ECO:0000313" key="1">
    <source>
        <dbReference type="EMBL" id="KAJ9122536.1"/>
    </source>
</evidence>
<proteinExistence type="predicted"/>
<protein>
    <submittedName>
        <fullName evidence="1">Uncharacterized protein</fullName>
    </submittedName>
</protein>
<keyword evidence="2" id="KW-1185">Reference proteome</keyword>
<organism evidence="1 2">
    <name type="scientific">Naganishia vaughanmartiniae</name>
    <dbReference type="NCBI Taxonomy" id="1424756"/>
    <lineage>
        <taxon>Eukaryota</taxon>
        <taxon>Fungi</taxon>
        <taxon>Dikarya</taxon>
        <taxon>Basidiomycota</taxon>
        <taxon>Agaricomycotina</taxon>
        <taxon>Tremellomycetes</taxon>
        <taxon>Filobasidiales</taxon>
        <taxon>Filobasidiaceae</taxon>
        <taxon>Naganishia</taxon>
    </lineage>
</organism>
<gene>
    <name evidence="1" type="ORF">QFC22_001965</name>
</gene>